<keyword evidence="2" id="KW-1185">Reference proteome</keyword>
<proteinExistence type="predicted"/>
<protein>
    <submittedName>
        <fullName evidence="1">Uncharacterized protein</fullName>
    </submittedName>
</protein>
<evidence type="ECO:0000313" key="2">
    <source>
        <dbReference type="Proteomes" id="UP000005938"/>
    </source>
</evidence>
<organism evidence="1 2">
    <name type="scientific">Imtechella halotolerans K1</name>
    <dbReference type="NCBI Taxonomy" id="946077"/>
    <lineage>
        <taxon>Bacteria</taxon>
        <taxon>Pseudomonadati</taxon>
        <taxon>Bacteroidota</taxon>
        <taxon>Flavobacteriia</taxon>
        <taxon>Flavobacteriales</taxon>
        <taxon>Flavobacteriaceae</taxon>
        <taxon>Imtechella</taxon>
    </lineage>
</organism>
<name>I0W7E7_9FLAO</name>
<accession>I0W7E7</accession>
<evidence type="ECO:0000313" key="1">
    <source>
        <dbReference type="EMBL" id="EID72313.1"/>
    </source>
</evidence>
<sequence>MNMVTEYTMKSSDTNKSPFRRQHIYVHSEFWTLYEALWKEAEKIGYSHQMKDEFIKKVKDNIDFYVMSFHIGIGANQFNFIPQTEVVEEEILNLEHDFVKVYNEIEQGRYAISKHEIAKWQKIPLNKLIILE</sequence>
<gene>
    <name evidence="1" type="ORF">W5A_12436</name>
</gene>
<dbReference type="AlphaFoldDB" id="I0W7E7"/>
<dbReference type="Proteomes" id="UP000005938">
    <property type="component" value="Unassembled WGS sequence"/>
</dbReference>
<dbReference type="EMBL" id="AJJU01000037">
    <property type="protein sequence ID" value="EID72313.1"/>
    <property type="molecule type" value="Genomic_DNA"/>
</dbReference>
<comment type="caution">
    <text evidence="1">The sequence shown here is derived from an EMBL/GenBank/DDBJ whole genome shotgun (WGS) entry which is preliminary data.</text>
</comment>
<reference evidence="1 2" key="1">
    <citation type="journal article" date="2012" name="J. Bacteriol.">
        <title>Genome Sequence of the Halotolerant Bacterium Imtechella halotolerans K1T.</title>
        <authorList>
            <person name="Kumar S."/>
            <person name="Vikram S."/>
            <person name="Subramanian S."/>
            <person name="Raghava G.P."/>
            <person name="Pinnaka A.K."/>
        </authorList>
    </citation>
    <scope>NUCLEOTIDE SEQUENCE [LARGE SCALE GENOMIC DNA]</scope>
    <source>
        <strain evidence="1 2">K1</strain>
    </source>
</reference>